<feature type="transmembrane region" description="Helical" evidence="1">
    <location>
        <begin position="175"/>
        <end position="196"/>
    </location>
</feature>
<dbReference type="Proteomes" id="UP000256708">
    <property type="component" value="Unassembled WGS sequence"/>
</dbReference>
<dbReference type="RefSeq" id="WP_115564071.1">
    <property type="nucleotide sequence ID" value="NZ_QRGR01000003.1"/>
</dbReference>
<evidence type="ECO:0000313" key="2">
    <source>
        <dbReference type="EMBL" id="RDV16797.1"/>
    </source>
</evidence>
<organism evidence="2 3">
    <name type="scientific">Pontibacter diazotrophicus</name>
    <dbReference type="NCBI Taxonomy" id="1400979"/>
    <lineage>
        <taxon>Bacteria</taxon>
        <taxon>Pseudomonadati</taxon>
        <taxon>Bacteroidota</taxon>
        <taxon>Cytophagia</taxon>
        <taxon>Cytophagales</taxon>
        <taxon>Hymenobacteraceae</taxon>
        <taxon>Pontibacter</taxon>
    </lineage>
</organism>
<keyword evidence="3" id="KW-1185">Reference proteome</keyword>
<comment type="caution">
    <text evidence="2">The sequence shown here is derived from an EMBL/GenBank/DDBJ whole genome shotgun (WGS) entry which is preliminary data.</text>
</comment>
<keyword evidence="1" id="KW-0812">Transmembrane</keyword>
<accession>A0A3D8LHE1</accession>
<gene>
    <name evidence="2" type="ORF">DXT99_03185</name>
</gene>
<dbReference type="AlphaFoldDB" id="A0A3D8LHE1"/>
<feature type="transmembrane region" description="Helical" evidence="1">
    <location>
        <begin position="136"/>
        <end position="163"/>
    </location>
</feature>
<dbReference type="PANTHER" id="PTHR33876">
    <property type="entry name" value="UNNAMED PRODUCT"/>
    <property type="match status" value="1"/>
</dbReference>
<dbReference type="PANTHER" id="PTHR33876:SF4">
    <property type="entry name" value="CHLOROPLAST PROTEIN FOR GROWTH AND FERTILITY 2"/>
    <property type="match status" value="1"/>
</dbReference>
<keyword evidence="1" id="KW-0472">Membrane</keyword>
<dbReference type="InterPro" id="IPR052776">
    <property type="entry name" value="Chloro_ReproSupport/MetalTrans"/>
</dbReference>
<dbReference type="EMBL" id="QRGR01000003">
    <property type="protein sequence ID" value="RDV16797.1"/>
    <property type="molecule type" value="Genomic_DNA"/>
</dbReference>
<sequence length="201" mass="21659">MEALLPILFAALVGMGHAFEADHLIAVGNIITKRDSLVLAVKDGVYWGLGHTTTLVIVGSVILLSRATFLSSGYFEAFVGLMLIIMGISRLANRRNFAGSGVARYQHSVAYTVGLLHGLAGSGALVLLVMSEISDIVLGITYLLVFGVGSIVGMFIAAGLFSIPFTQRMKINRTFRSGIVIVSSLICIFYGSWMMYQNLDF</sequence>
<protein>
    <submittedName>
        <fullName evidence="2">Urease accessory protein</fullName>
    </submittedName>
</protein>
<name>A0A3D8LHE1_9BACT</name>
<evidence type="ECO:0000256" key="1">
    <source>
        <dbReference type="SAM" id="Phobius"/>
    </source>
</evidence>
<reference evidence="3" key="1">
    <citation type="submission" date="2018-08" db="EMBL/GenBank/DDBJ databases">
        <authorList>
            <person name="Liu Z.-W."/>
            <person name="Du Z.-J."/>
        </authorList>
    </citation>
    <scope>NUCLEOTIDE SEQUENCE [LARGE SCALE GENOMIC DNA]</scope>
    <source>
        <strain evidence="3">H4X</strain>
    </source>
</reference>
<feature type="transmembrane region" description="Helical" evidence="1">
    <location>
        <begin position="69"/>
        <end position="88"/>
    </location>
</feature>
<evidence type="ECO:0000313" key="3">
    <source>
        <dbReference type="Proteomes" id="UP000256708"/>
    </source>
</evidence>
<feature type="transmembrane region" description="Helical" evidence="1">
    <location>
        <begin position="109"/>
        <end position="130"/>
    </location>
</feature>
<proteinExistence type="predicted"/>
<keyword evidence="1" id="KW-1133">Transmembrane helix</keyword>
<dbReference type="OrthoDB" id="9811044at2"/>